<evidence type="ECO:0000256" key="13">
    <source>
        <dbReference type="ARBA" id="ARBA00048679"/>
    </source>
</evidence>
<keyword evidence="8 18" id="KW-0418">Kinase</keyword>
<comment type="similarity">
    <text evidence="11">Belongs to the protein kinase superfamily. Ser/Thr protein kinase family. CDPK subfamily.</text>
</comment>
<dbReference type="KEGG" id="cpv:cgd7_40"/>
<dbReference type="SUPFAM" id="SSF56112">
    <property type="entry name" value="Protein kinase-like (PK-like)"/>
    <property type="match status" value="1"/>
</dbReference>
<dbReference type="InterPro" id="IPR008271">
    <property type="entry name" value="Ser/Thr_kinase_AS"/>
</dbReference>
<keyword evidence="10 14" id="KW-0067">ATP-binding</keyword>
<dbReference type="BindingDB" id="Q5CZ29"/>
<feature type="domain" description="EF-hand" evidence="17">
    <location>
        <begin position="550"/>
        <end position="585"/>
    </location>
</feature>
<dbReference type="GO" id="GO:0005509">
    <property type="term" value="F:calcium ion binding"/>
    <property type="evidence" value="ECO:0007669"/>
    <property type="project" value="InterPro"/>
</dbReference>
<feature type="binding site" evidence="20">
    <location>
        <position position="218"/>
    </location>
    <ligand>
        <name>Zn(2+)</name>
        <dbReference type="ChEBI" id="CHEBI:29105"/>
    </ligand>
</feature>
<comment type="caution">
    <text evidence="18">The sequence shown here is derived from an EMBL/GenBank/DDBJ whole genome shotgun (WGS) entry which is preliminary data.</text>
</comment>
<keyword evidence="9" id="KW-0106">Calcium</keyword>
<dbReference type="InterPro" id="IPR018247">
    <property type="entry name" value="EF_Hand_1_Ca_BS"/>
</dbReference>
<dbReference type="EvolutionaryTrace" id="Q5CZ29"/>
<evidence type="ECO:0000256" key="8">
    <source>
        <dbReference type="ARBA" id="ARBA00022777"/>
    </source>
</evidence>
<dbReference type="SUPFAM" id="SSF47473">
    <property type="entry name" value="EF-hand"/>
    <property type="match status" value="1"/>
</dbReference>
<dbReference type="PROSITE" id="PS00018">
    <property type="entry name" value="EF_HAND_1"/>
    <property type="match status" value="2"/>
</dbReference>
<dbReference type="STRING" id="353152.Q5CZ29"/>
<keyword evidence="20" id="KW-0862">Zinc</keyword>
<keyword evidence="3" id="KW-0723">Serine/threonine-protein kinase</keyword>
<evidence type="ECO:0000256" key="10">
    <source>
        <dbReference type="ARBA" id="ARBA00022840"/>
    </source>
</evidence>
<evidence type="ECO:0000313" key="18">
    <source>
        <dbReference type="EMBL" id="EAK90662.1"/>
    </source>
</evidence>
<dbReference type="EC" id="2.7.11.1" evidence="2"/>
<evidence type="ECO:0000256" key="14">
    <source>
        <dbReference type="PROSITE-ProRule" id="PRU10141"/>
    </source>
</evidence>
<comment type="catalytic activity">
    <reaction evidence="12">
        <text>L-threonyl-[protein] + ATP = O-phospho-L-threonyl-[protein] + ADP + H(+)</text>
        <dbReference type="Rhea" id="RHEA:46608"/>
        <dbReference type="Rhea" id="RHEA-COMP:11060"/>
        <dbReference type="Rhea" id="RHEA-COMP:11605"/>
        <dbReference type="ChEBI" id="CHEBI:15378"/>
        <dbReference type="ChEBI" id="CHEBI:30013"/>
        <dbReference type="ChEBI" id="CHEBI:30616"/>
        <dbReference type="ChEBI" id="CHEBI:61977"/>
        <dbReference type="ChEBI" id="CHEBI:456216"/>
        <dbReference type="EC" id="2.7.11.1"/>
    </reaction>
</comment>
<evidence type="ECO:0000256" key="3">
    <source>
        <dbReference type="ARBA" id="ARBA00022527"/>
    </source>
</evidence>
<feature type="binding site" evidence="20">
    <location>
        <position position="320"/>
    </location>
    <ligand>
        <name>Mg(2+)</name>
        <dbReference type="ChEBI" id="CHEBI:18420"/>
    </ligand>
</feature>
<dbReference type="Gene3D" id="3.30.200.20">
    <property type="entry name" value="Phosphorylase Kinase, domain 1"/>
    <property type="match status" value="1"/>
</dbReference>
<keyword evidence="6" id="KW-0677">Repeat</keyword>
<dbReference type="PROSITE" id="PS50011">
    <property type="entry name" value="PROTEIN_KINASE_DOM"/>
    <property type="match status" value="1"/>
</dbReference>
<dbReference type="PANTHER" id="PTHR24349">
    <property type="entry name" value="SERINE/THREONINE-PROTEIN KINASE"/>
    <property type="match status" value="1"/>
</dbReference>
<feature type="compositionally biased region" description="Basic and acidic residues" evidence="15">
    <location>
        <begin position="768"/>
        <end position="783"/>
    </location>
</feature>
<dbReference type="Pfam" id="PF00069">
    <property type="entry name" value="Pkinase"/>
    <property type="match status" value="2"/>
</dbReference>
<evidence type="ECO:0000259" key="16">
    <source>
        <dbReference type="PROSITE" id="PS50011"/>
    </source>
</evidence>
<dbReference type="Proteomes" id="UP000006726">
    <property type="component" value="Chromosome 7"/>
</dbReference>
<feature type="domain" description="Protein kinase" evidence="16">
    <location>
        <begin position="135"/>
        <end position="441"/>
    </location>
</feature>
<dbReference type="FunFam" id="3.30.200.20:FF:000315">
    <property type="entry name" value="Calcium-dependent protein kinase 3"/>
    <property type="match status" value="1"/>
</dbReference>
<dbReference type="OrthoDB" id="336747at2759"/>
<evidence type="ECO:0000256" key="12">
    <source>
        <dbReference type="ARBA" id="ARBA00047899"/>
    </source>
</evidence>
<gene>
    <name evidence="18" type="ORF">cgd7_40</name>
</gene>
<proteinExistence type="evidence at protein level"/>
<dbReference type="InterPro" id="IPR000719">
    <property type="entry name" value="Prot_kinase_dom"/>
</dbReference>
<dbReference type="InterPro" id="IPR011009">
    <property type="entry name" value="Kinase-like_dom_sf"/>
</dbReference>
<reference evidence="20" key="2">
    <citation type="submission" date="2009-05" db="PDB data bank">
        <title>Crystal structure of a cdpk kinase domain from cryptosporidium Parvum, cgd7_40.</title>
        <authorList>
            <person name="Wernimont A.K."/>
            <person name="Hutchinson A."/>
            <person name="Wasney G."/>
            <person name="Vedadi M."/>
            <person name="MacKenzie F."/>
            <person name="Kozieradzki I."/>
            <person name="Cossar D."/>
            <person name="Weigelt J."/>
            <person name="Edwards A.M."/>
            <person name="Arrowsmith C.H."/>
            <person name="Bountra C."/>
            <person name="Botchkarev A."/>
            <person name="Hui R."/>
            <person name="Amani M."/>
        </authorList>
    </citation>
    <scope>X-RAY CRYSTALLOGRAPHY (1.80 ANGSTROMS) OF 126-452 IN COMPLEX WITH MG(2+) AND ZN(2+)</scope>
</reference>
<protein>
    <recommendedName>
        <fullName evidence="2">non-specific serine/threonine protein kinase</fullName>
        <ecNumber evidence="2">2.7.11.1</ecNumber>
    </recommendedName>
</protein>
<keyword evidence="4" id="KW-0808">Transferase</keyword>
<dbReference type="InterPro" id="IPR050205">
    <property type="entry name" value="CDPK_Ser/Thr_kinases"/>
</dbReference>
<evidence type="ECO:0000256" key="4">
    <source>
        <dbReference type="ARBA" id="ARBA00022679"/>
    </source>
</evidence>
<dbReference type="PROSITE" id="PS00108">
    <property type="entry name" value="PROTEIN_KINASE_ST"/>
    <property type="match status" value="1"/>
</dbReference>
<name>Q5CZ29_CRYPI</name>
<dbReference type="GO" id="GO:0004674">
    <property type="term" value="F:protein serine/threonine kinase activity"/>
    <property type="evidence" value="ECO:0007669"/>
    <property type="project" value="UniProtKB-KW"/>
</dbReference>
<dbReference type="GeneID" id="3371759"/>
<comment type="cofactor">
    <cofactor evidence="1">
        <name>Mg(2+)</name>
        <dbReference type="ChEBI" id="CHEBI:18420"/>
    </cofactor>
</comment>
<feature type="binding site" evidence="14">
    <location>
        <position position="164"/>
    </location>
    <ligand>
        <name>ATP</name>
        <dbReference type="ChEBI" id="CHEBI:30616"/>
    </ligand>
</feature>
<dbReference type="SMART" id="SM00054">
    <property type="entry name" value="EFh"/>
    <property type="match status" value="2"/>
</dbReference>
<comment type="catalytic activity">
    <reaction evidence="13">
        <text>L-seryl-[protein] + ATP = O-phospho-L-seryl-[protein] + ADP + H(+)</text>
        <dbReference type="Rhea" id="RHEA:17989"/>
        <dbReference type="Rhea" id="RHEA-COMP:9863"/>
        <dbReference type="Rhea" id="RHEA-COMP:11604"/>
        <dbReference type="ChEBI" id="CHEBI:15378"/>
        <dbReference type="ChEBI" id="CHEBI:29999"/>
        <dbReference type="ChEBI" id="CHEBI:30616"/>
        <dbReference type="ChEBI" id="CHEBI:83421"/>
        <dbReference type="ChEBI" id="CHEBI:456216"/>
        <dbReference type="EC" id="2.7.11.1"/>
    </reaction>
</comment>
<evidence type="ECO:0000256" key="7">
    <source>
        <dbReference type="ARBA" id="ARBA00022741"/>
    </source>
</evidence>
<dbReference type="PDB" id="3HKO">
    <property type="method" value="X-ray"/>
    <property type="resolution" value="1.80 A"/>
    <property type="chains" value="A=126-452"/>
</dbReference>
<organism evidence="18 19">
    <name type="scientific">Cryptosporidium parvum (strain Iowa II)</name>
    <dbReference type="NCBI Taxonomy" id="353152"/>
    <lineage>
        <taxon>Eukaryota</taxon>
        <taxon>Sar</taxon>
        <taxon>Alveolata</taxon>
        <taxon>Apicomplexa</taxon>
        <taxon>Conoidasida</taxon>
        <taxon>Coccidia</taxon>
        <taxon>Eucoccidiorida</taxon>
        <taxon>Eimeriorina</taxon>
        <taxon>Cryptosporidiidae</taxon>
        <taxon>Cryptosporidium</taxon>
    </lineage>
</organism>
<dbReference type="RefSeq" id="XP_628201.1">
    <property type="nucleotide sequence ID" value="XM_628199.1"/>
</dbReference>
<feature type="region of interest" description="Disordered" evidence="15">
    <location>
        <begin position="1"/>
        <end position="48"/>
    </location>
</feature>
<dbReference type="GO" id="GO:0005524">
    <property type="term" value="F:ATP binding"/>
    <property type="evidence" value="ECO:0007669"/>
    <property type="project" value="UniProtKB-UniRule"/>
</dbReference>
<evidence type="ECO:0000256" key="11">
    <source>
        <dbReference type="ARBA" id="ARBA00024334"/>
    </source>
</evidence>
<accession>Q5CZ29</accession>
<dbReference type="Gene3D" id="1.10.510.10">
    <property type="entry name" value="Transferase(Phosphotransferase) domain 1"/>
    <property type="match status" value="1"/>
</dbReference>
<keyword evidence="7 14" id="KW-0547">Nucleotide-binding</keyword>
<keyword evidence="20" id="KW-0002">3D-structure</keyword>
<dbReference type="InParanoid" id="Q5CZ29"/>
<feature type="binding site" evidence="20">
    <location>
        <position position="249"/>
    </location>
    <ligand>
        <name>Zn(2+)</name>
        <dbReference type="ChEBI" id="CHEBI:29105"/>
    </ligand>
</feature>
<feature type="region of interest" description="Disordered" evidence="15">
    <location>
        <begin position="761"/>
        <end position="788"/>
    </location>
</feature>
<dbReference type="InterPro" id="IPR002048">
    <property type="entry name" value="EF_hand_dom"/>
</dbReference>
<dbReference type="CDD" id="cd05117">
    <property type="entry name" value="STKc_CAMK"/>
    <property type="match status" value="1"/>
</dbReference>
<dbReference type="AlphaFoldDB" id="Q5CZ29"/>
<feature type="region of interest" description="Disordered" evidence="15">
    <location>
        <begin position="64"/>
        <end position="90"/>
    </location>
</feature>
<keyword evidence="19" id="KW-1185">Reference proteome</keyword>
<dbReference type="CDD" id="cd00051">
    <property type="entry name" value="EFh"/>
    <property type="match status" value="1"/>
</dbReference>
<dbReference type="InterPro" id="IPR011992">
    <property type="entry name" value="EF-hand-dom_pair"/>
</dbReference>
<evidence type="ECO:0000313" key="19">
    <source>
        <dbReference type="Proteomes" id="UP000006726"/>
    </source>
</evidence>
<evidence type="ECO:0000256" key="9">
    <source>
        <dbReference type="ARBA" id="ARBA00022837"/>
    </source>
</evidence>
<evidence type="ECO:0000256" key="5">
    <source>
        <dbReference type="ARBA" id="ARBA00022723"/>
    </source>
</evidence>
<feature type="compositionally biased region" description="Polar residues" evidence="15">
    <location>
        <begin position="1"/>
        <end position="10"/>
    </location>
</feature>
<dbReference type="PROSITE" id="PS00107">
    <property type="entry name" value="PROTEIN_KINASE_ATP"/>
    <property type="match status" value="1"/>
</dbReference>
<dbReference type="SMART" id="SM00220">
    <property type="entry name" value="S_TKc"/>
    <property type="match status" value="1"/>
</dbReference>
<evidence type="ECO:0000256" key="2">
    <source>
        <dbReference type="ARBA" id="ARBA00012513"/>
    </source>
</evidence>
<evidence type="ECO:0000259" key="17">
    <source>
        <dbReference type="PROSITE" id="PS50222"/>
    </source>
</evidence>
<evidence type="ECO:0000256" key="15">
    <source>
        <dbReference type="SAM" id="MobiDB-lite"/>
    </source>
</evidence>
<feature type="binding site" evidence="20">
    <location>
        <position position="252"/>
    </location>
    <ligand>
        <name>Zn(2+)</name>
        <dbReference type="ChEBI" id="CHEBI:29105"/>
    </ligand>
</feature>
<dbReference type="InterPro" id="IPR017441">
    <property type="entry name" value="Protein_kinase_ATP_BS"/>
</dbReference>
<keyword evidence="5 20" id="KW-0479">Metal-binding</keyword>
<sequence length="824" mass="93030">IRQGHIVNNNKMEKNRGKTRTPVSRQGSKPASGLRSAQNLHSSERKGVSIGFDKLRDGVTSSIENTPVRQTSSRKVDQNSSCNRKCQSTESYRTRTKLESSERDKAMCFSPAFKLKFSHNAFVSLGSLLELQKKYHLKGAIGQGSYGVVRVAIENQTRAIRAIKIMNKNKIRQINPKDVERIKTEVRLMKKLHHPNIARLYEVYEDEQYICLVMELCHGGHLLDKLNVFIDDSTGKCAMDVVKTQICPCPECNEEAINGSIHGFRESLDFVQREKLISNIMRQIFSALHYLHNQGICHRDIKPENFLFSTNKSFEIKLVDFGLSKEFYKLNNGEYYGMTTKAGTPYFVAPEVLNTTNESYGPKCDAWSAGVLLHLLLMGAVPFPGVNDADTISQVLNKKLCFENPNYNVLSPLARDLLSNLLNRNVDERFDAMRALQHPWISQFSDKIYKMSPIAGIEAHESHSSRRNIFGATEHSPVQISMLKSLRRYYVSPLLKKIALTVIARYCPDKWIENLRNVFYKLDTRQIGKINLYDLRVATQQLVAQQKLKVPQHHIDLLLDAVDSDGNGEIDYIEFVAAVISPKLSCRKDVLTMAFKMLDQDEDGLISTRDIKKLVSSEKIRLSSATVLEAEEDSILEDLNVEVTKVIGKGNENVTGISFQAFEKLLNTSYDKVCRCYHGPREGETKGRLPVCGEDSMDTWYDDLLSCNTENENLTQLFAGSEPRRLQKNSLYVCRRTGFRDLLALSQGAGQKDKFQVEMNRKRSLGNHQEREAYSTKGAKDEGQSSGEMNREYGLGIVGFIGNGLGVRMGGNTKNPSKVLLCDS</sequence>
<dbReference type="Gene3D" id="1.10.238.10">
    <property type="entry name" value="EF-hand"/>
    <property type="match status" value="2"/>
</dbReference>
<dbReference type="PROSITE" id="PS50222">
    <property type="entry name" value="EF_HAND_2"/>
    <property type="match status" value="2"/>
</dbReference>
<feature type="compositionally biased region" description="Polar residues" evidence="15">
    <location>
        <begin position="21"/>
        <end position="41"/>
    </location>
</feature>
<dbReference type="ChEMBL" id="CHEMBL4295845"/>
<dbReference type="Pfam" id="PF13499">
    <property type="entry name" value="EF-hand_7"/>
    <property type="match status" value="1"/>
</dbReference>
<evidence type="ECO:0000256" key="1">
    <source>
        <dbReference type="ARBA" id="ARBA00001946"/>
    </source>
</evidence>
<dbReference type="EMBL" id="AAEE01000001">
    <property type="protein sequence ID" value="EAK90662.1"/>
    <property type="molecule type" value="Genomic_DNA"/>
</dbReference>
<dbReference type="PDBsum" id="3HKO"/>
<evidence type="ECO:0000256" key="6">
    <source>
        <dbReference type="ARBA" id="ARBA00022737"/>
    </source>
</evidence>
<feature type="binding site" evidence="20">
    <location>
        <position position="247"/>
    </location>
    <ligand>
        <name>Zn(2+)</name>
        <dbReference type="ChEBI" id="CHEBI:29105"/>
    </ligand>
</feature>
<dbReference type="SMR" id="Q5CZ29"/>
<feature type="domain" description="EF-hand" evidence="17">
    <location>
        <begin position="586"/>
        <end position="621"/>
    </location>
</feature>
<feature type="non-terminal residue" evidence="18">
    <location>
        <position position="1"/>
    </location>
</feature>
<reference evidence="18 19" key="1">
    <citation type="journal article" date="2004" name="Science">
        <title>Complete genome sequence of the apicomplexan, Cryptosporidium parvum.</title>
        <authorList>
            <person name="Abrahamsen M.S."/>
            <person name="Templeton T.J."/>
            <person name="Enomoto S."/>
            <person name="Abrahante J.E."/>
            <person name="Zhu G."/>
            <person name="Lancto C.A."/>
            <person name="Deng M."/>
            <person name="Liu C."/>
            <person name="Widmer G."/>
            <person name="Tzipori S."/>
            <person name="Buck G.A."/>
            <person name="Xu P."/>
            <person name="Bankier A.T."/>
            <person name="Dear P.H."/>
            <person name="Konfortov B.A."/>
            <person name="Spriggs H.F."/>
            <person name="Iyer L."/>
            <person name="Anantharaman V."/>
            <person name="Aravind L."/>
            <person name="Kapur V."/>
        </authorList>
    </citation>
    <scope>NUCLEOTIDE SEQUENCE [LARGE SCALE GENOMIC DNA]</scope>
    <source>
        <strain evidence="19">Iowa II</strain>
    </source>
</reference>
<evidence type="ECO:0007829" key="20">
    <source>
        <dbReference type="PDB" id="3HKO"/>
    </source>
</evidence>
<dbReference type="OMA" id="TVIARYC"/>